<gene>
    <name evidence="1" type="ORF">OLEA9_A100982</name>
</gene>
<keyword evidence="2" id="KW-1185">Reference proteome</keyword>
<sequence length="90" mass="10087">FVQGEDEWTVRTGVSPHGGVAQFSVDCNGRYTPIAQMYTAESIYDLSIDIDIQKGCKECAERGCFWSVRQDGLYQLINGKRVKAAHWVAD</sequence>
<organism evidence="1 2">
    <name type="scientific">Olea europaea subsp. europaea</name>
    <dbReference type="NCBI Taxonomy" id="158383"/>
    <lineage>
        <taxon>Eukaryota</taxon>
        <taxon>Viridiplantae</taxon>
        <taxon>Streptophyta</taxon>
        <taxon>Embryophyta</taxon>
        <taxon>Tracheophyta</taxon>
        <taxon>Spermatophyta</taxon>
        <taxon>Magnoliopsida</taxon>
        <taxon>eudicotyledons</taxon>
        <taxon>Gunneridae</taxon>
        <taxon>Pentapetalae</taxon>
        <taxon>asterids</taxon>
        <taxon>lamiids</taxon>
        <taxon>Lamiales</taxon>
        <taxon>Oleaceae</taxon>
        <taxon>Oleeae</taxon>
        <taxon>Olea</taxon>
    </lineage>
</organism>
<protein>
    <submittedName>
        <fullName evidence="1">Uncharacterized protein</fullName>
    </submittedName>
</protein>
<dbReference type="EMBL" id="CACTIH010009280">
    <property type="protein sequence ID" value="CAA3029001.1"/>
    <property type="molecule type" value="Genomic_DNA"/>
</dbReference>
<dbReference type="Proteomes" id="UP000594638">
    <property type="component" value="Unassembled WGS sequence"/>
</dbReference>
<accession>A0A8S0VFQ9</accession>
<reference evidence="1 2" key="1">
    <citation type="submission" date="2019-12" db="EMBL/GenBank/DDBJ databases">
        <authorList>
            <person name="Alioto T."/>
            <person name="Alioto T."/>
            <person name="Gomez Garrido J."/>
        </authorList>
    </citation>
    <scope>NUCLEOTIDE SEQUENCE [LARGE SCALE GENOMIC DNA]</scope>
</reference>
<proteinExistence type="predicted"/>
<evidence type="ECO:0000313" key="2">
    <source>
        <dbReference type="Proteomes" id="UP000594638"/>
    </source>
</evidence>
<dbReference type="AlphaFoldDB" id="A0A8S0VFQ9"/>
<feature type="non-terminal residue" evidence="1">
    <location>
        <position position="1"/>
    </location>
</feature>
<name>A0A8S0VFQ9_OLEEU</name>
<evidence type="ECO:0000313" key="1">
    <source>
        <dbReference type="EMBL" id="CAA3029001.1"/>
    </source>
</evidence>
<dbReference type="Gramene" id="OE9A100982T1">
    <property type="protein sequence ID" value="OE9A100982C1"/>
    <property type="gene ID" value="OE9A100982"/>
</dbReference>
<comment type="caution">
    <text evidence="1">The sequence shown here is derived from an EMBL/GenBank/DDBJ whole genome shotgun (WGS) entry which is preliminary data.</text>
</comment>